<accession>A0A0M9AUA1</accession>
<protein>
    <submittedName>
        <fullName evidence="2">Uncharacterized protein</fullName>
    </submittedName>
</protein>
<dbReference type="PATRIC" id="fig|1705389.3.peg.978"/>
<keyword evidence="1" id="KW-0472">Membrane</keyword>
<dbReference type="RefSeq" id="WP_053770638.1">
    <property type="nucleotide sequence ID" value="NZ_LIST01000001.1"/>
</dbReference>
<feature type="transmembrane region" description="Helical" evidence="1">
    <location>
        <begin position="26"/>
        <end position="46"/>
    </location>
</feature>
<keyword evidence="1" id="KW-0812">Transmembrane</keyword>
<feature type="transmembrane region" description="Helical" evidence="1">
    <location>
        <begin position="58"/>
        <end position="78"/>
    </location>
</feature>
<dbReference type="EMBL" id="LIST01000001">
    <property type="protein sequence ID" value="KOX97955.1"/>
    <property type="molecule type" value="Genomic_DNA"/>
</dbReference>
<gene>
    <name evidence="2" type="ORF">AMR74_03375</name>
</gene>
<evidence type="ECO:0000256" key="1">
    <source>
        <dbReference type="SAM" id="Phobius"/>
    </source>
</evidence>
<keyword evidence="3" id="KW-1185">Reference proteome</keyword>
<evidence type="ECO:0000313" key="3">
    <source>
        <dbReference type="Proteomes" id="UP000037747"/>
    </source>
</evidence>
<keyword evidence="1" id="KW-1133">Transmembrane helix</keyword>
<feature type="transmembrane region" description="Helical" evidence="1">
    <location>
        <begin position="84"/>
        <end position="102"/>
    </location>
</feature>
<name>A0A0M9AUA1_9EURY</name>
<dbReference type="Proteomes" id="UP000037747">
    <property type="component" value="Unassembled WGS sequence"/>
</dbReference>
<reference evidence="2 3" key="1">
    <citation type="submission" date="2015-08" db="EMBL/GenBank/DDBJ databases">
        <title>Genomes of Isolates from Cabo Rojo, PR.</title>
        <authorList>
            <person name="Sanchez-Nieves R.L."/>
            <person name="Montalvo-Rodriguez R."/>
        </authorList>
    </citation>
    <scope>NUCLEOTIDE SEQUENCE [LARGE SCALE GENOMIC DNA]</scope>
    <source>
        <strain evidence="2 3">5</strain>
    </source>
</reference>
<dbReference type="AlphaFoldDB" id="A0A0M9AUA1"/>
<sequence length="126" mass="13183">MISGTELIPLQIAIADRVLSTVLQGATVAGFIGVSALAAHLLVRAFRTEGGGLRVRDAQIMLAGASLLFLTGFTNLVLSDGAPSESLAAVALGFAGVAYLLYTTGPELFERADRDETHRLVDDTSH</sequence>
<evidence type="ECO:0000313" key="2">
    <source>
        <dbReference type="EMBL" id="KOX97955.1"/>
    </source>
</evidence>
<organism evidence="2 3">
    <name type="scientific">Halorubrum tropicale</name>
    <dbReference type="NCBI Taxonomy" id="1765655"/>
    <lineage>
        <taxon>Archaea</taxon>
        <taxon>Methanobacteriati</taxon>
        <taxon>Methanobacteriota</taxon>
        <taxon>Stenosarchaea group</taxon>
        <taxon>Halobacteria</taxon>
        <taxon>Halobacteriales</taxon>
        <taxon>Haloferacaceae</taxon>
        <taxon>Halorubrum</taxon>
    </lineage>
</organism>
<comment type="caution">
    <text evidence="2">The sequence shown here is derived from an EMBL/GenBank/DDBJ whole genome shotgun (WGS) entry which is preliminary data.</text>
</comment>
<dbReference type="OrthoDB" id="378948at2157"/>
<proteinExistence type="predicted"/>